<dbReference type="NCBIfam" id="TIGR02757">
    <property type="entry name" value="TIGR02757 family protein"/>
    <property type="match status" value="1"/>
</dbReference>
<dbReference type="KEGG" id="bcad:DBX24_00420"/>
<keyword evidence="2" id="KW-1185">Reference proteome</keyword>
<name>A0A6P1QUL7_9FLAO</name>
<proteinExistence type="predicted"/>
<reference evidence="1 2" key="1">
    <citation type="submission" date="2018-04" db="EMBL/GenBank/DDBJ databases">
        <title>Characteristic and Complete Genome Sequencing of A Novel Member of Infective Endocarditis Causative Bacteria: Bergeyella cardium QL-PH.</title>
        <authorList>
            <person name="Pan H."/>
            <person name="Sun E."/>
            <person name="Zhang Y."/>
        </authorList>
    </citation>
    <scope>NUCLEOTIDE SEQUENCE [LARGE SCALE GENOMIC DNA]</scope>
    <source>
        <strain evidence="1 2">HPQL</strain>
    </source>
</reference>
<evidence type="ECO:0000313" key="1">
    <source>
        <dbReference type="EMBL" id="QHN64461.1"/>
    </source>
</evidence>
<evidence type="ECO:0000313" key="2">
    <source>
        <dbReference type="Proteomes" id="UP000464318"/>
    </source>
</evidence>
<sequence length="260" mass="30709">MNENLSLEELRDFLNEKVEKYNCPKFVETDPIQIPHRFELKQDIEISAFLTAIITFGKRSSIIKSADKMLDFMGNSPYDFVMDFTEENLERIGNRAIHRTFSMEDFRFFLTSLRRIYSENESMENLFLLKEGETNFYHALERFRSNFFGGDYSHRSTKHIGSTYKNSAAKRLMMFLRWLVRKDNKGVDLGIWSALPQRYLSLPFDVHVGNISRQLRILERKQNDWKAVEELDKIIRTFDAKDPAKYDFALFGLGAMEDFN</sequence>
<organism evidence="1 2">
    <name type="scientific">Bergeyella cardium</name>
    <dbReference type="NCBI Taxonomy" id="1585976"/>
    <lineage>
        <taxon>Bacteria</taxon>
        <taxon>Pseudomonadati</taxon>
        <taxon>Bacteroidota</taxon>
        <taxon>Flavobacteriia</taxon>
        <taxon>Flavobacteriales</taxon>
        <taxon>Weeksellaceae</taxon>
        <taxon>Bergeyella</taxon>
    </lineage>
</organism>
<dbReference type="EMBL" id="CP029149">
    <property type="protein sequence ID" value="QHN64461.1"/>
    <property type="molecule type" value="Genomic_DNA"/>
</dbReference>
<dbReference type="InterPro" id="IPR014127">
    <property type="entry name" value="CHP02757"/>
</dbReference>
<dbReference type="OrthoDB" id="9773332at2"/>
<dbReference type="Proteomes" id="UP000464318">
    <property type="component" value="Chromosome"/>
</dbReference>
<dbReference type="Pfam" id="PF09674">
    <property type="entry name" value="DUF2400"/>
    <property type="match status" value="1"/>
</dbReference>
<dbReference type="RefSeq" id="WP_160223617.1">
    <property type="nucleotide sequence ID" value="NZ_CP029149.1"/>
</dbReference>
<gene>
    <name evidence="1" type="ORF">DBX24_00420</name>
</gene>
<protein>
    <submittedName>
        <fullName evidence="1">TIGR02757 family protein</fullName>
    </submittedName>
</protein>
<accession>A0A6P1QUL7</accession>
<dbReference type="AlphaFoldDB" id="A0A6P1QUL7"/>